<dbReference type="InterPro" id="IPR018774">
    <property type="entry name" value="Phage_Mu_GpT"/>
</dbReference>
<comment type="caution">
    <text evidence="2">The sequence shown here is derived from an EMBL/GenBank/DDBJ whole genome shotgun (WGS) entry which is preliminary data.</text>
</comment>
<dbReference type="PATRIC" id="fig|56193.3.peg.1454"/>
<keyword evidence="3" id="KW-1185">Reference proteome</keyword>
<feature type="domain" description="Bacteriophage Mu GpT" evidence="1">
    <location>
        <begin position="161"/>
        <end position="223"/>
    </location>
</feature>
<organism evidence="2 3">
    <name type="scientific">Sphingobium chungbukense</name>
    <dbReference type="NCBI Taxonomy" id="56193"/>
    <lineage>
        <taxon>Bacteria</taxon>
        <taxon>Pseudomonadati</taxon>
        <taxon>Pseudomonadota</taxon>
        <taxon>Alphaproteobacteria</taxon>
        <taxon>Sphingomonadales</taxon>
        <taxon>Sphingomonadaceae</taxon>
        <taxon>Sphingobium</taxon>
    </lineage>
</organism>
<evidence type="ECO:0000259" key="1">
    <source>
        <dbReference type="Pfam" id="PF10124"/>
    </source>
</evidence>
<sequence length="302" mass="33292">MTVISTGNIAKLLWPGLNARWGTAYNEHPAEWKELVSIESSSMAYEEDQEMTGFGLAPVKPQGESTRYDSAGQGITTRYTHLAYSLGFIITHEALKDNLYEKIGMQRTGSLAFSARQTKENVVANIYNRGFNSAYTGGDGQPLFSTAHPTMAGNQSNRLAVDADLSEASLEDLIIQIGKATNAKGMKISITPRKLIIPVDLQFEATRILKSSGQSDTANNALNALKALNAFPDGTAVNHYLTDPDAFFIRTDAPEGVKLFQREDIWFAQDGDFDTDNLKYKFYERYSTGWTDWRGAYGTPGA</sequence>
<evidence type="ECO:0000313" key="2">
    <source>
        <dbReference type="EMBL" id="KKW92679.1"/>
    </source>
</evidence>
<evidence type="ECO:0000313" key="3">
    <source>
        <dbReference type="Proteomes" id="UP000033874"/>
    </source>
</evidence>
<dbReference type="AlphaFoldDB" id="A0A0M3AVS5"/>
<proteinExistence type="predicted"/>
<name>A0A0M3AVS5_9SPHN</name>
<dbReference type="STRING" id="56193.YP76_07025"/>
<dbReference type="EMBL" id="LBIC01000003">
    <property type="protein sequence ID" value="KKW92679.1"/>
    <property type="molecule type" value="Genomic_DNA"/>
</dbReference>
<protein>
    <recommendedName>
        <fullName evidence="1">Bacteriophage Mu GpT domain-containing protein</fullName>
    </recommendedName>
</protein>
<accession>A0A0M3AVS5</accession>
<dbReference type="Pfam" id="PF10124">
    <property type="entry name" value="Mu-like_gpT"/>
    <property type="match status" value="1"/>
</dbReference>
<gene>
    <name evidence="2" type="ORF">YP76_07025</name>
</gene>
<dbReference type="Proteomes" id="UP000033874">
    <property type="component" value="Unassembled WGS sequence"/>
</dbReference>
<reference evidence="2 3" key="1">
    <citation type="submission" date="2015-04" db="EMBL/GenBank/DDBJ databases">
        <title>Genome sequence of aromatic hydrocarbons-degrading Sphingobium chungbukense DJ77.</title>
        <authorList>
            <person name="Kim Y.-C."/>
            <person name="Chae J.-C."/>
        </authorList>
    </citation>
    <scope>NUCLEOTIDE SEQUENCE [LARGE SCALE GENOMIC DNA]</scope>
    <source>
        <strain evidence="2 3">DJ77</strain>
    </source>
</reference>